<evidence type="ECO:0000313" key="6">
    <source>
        <dbReference type="Proteomes" id="UP001230207"/>
    </source>
</evidence>
<keyword evidence="2 5" id="KW-0238">DNA-binding</keyword>
<dbReference type="SUPFAM" id="SSF46894">
    <property type="entry name" value="C-terminal effector domain of the bipartite response regulators"/>
    <property type="match status" value="1"/>
</dbReference>
<dbReference type="PANTHER" id="PTHR44688">
    <property type="entry name" value="DNA-BINDING TRANSCRIPTIONAL ACTIVATOR DEVR_DOSR"/>
    <property type="match status" value="1"/>
</dbReference>
<keyword evidence="1" id="KW-0805">Transcription regulation</keyword>
<dbReference type="RefSeq" id="WP_307228162.1">
    <property type="nucleotide sequence ID" value="NZ_JAUSVF010000001.1"/>
</dbReference>
<dbReference type="Gene3D" id="1.10.10.10">
    <property type="entry name" value="Winged helix-like DNA-binding domain superfamily/Winged helix DNA-binding domain"/>
    <property type="match status" value="1"/>
</dbReference>
<dbReference type="CDD" id="cd06170">
    <property type="entry name" value="LuxR_C_like"/>
    <property type="match status" value="1"/>
</dbReference>
<dbReference type="Proteomes" id="UP001230207">
    <property type="component" value="Unassembled WGS sequence"/>
</dbReference>
<dbReference type="InterPro" id="IPR036388">
    <property type="entry name" value="WH-like_DNA-bd_sf"/>
</dbReference>
<reference evidence="5 6" key="1">
    <citation type="submission" date="2023-07" db="EMBL/GenBank/DDBJ databases">
        <title>Genomic Encyclopedia of Type Strains, Phase IV (KMG-IV): sequencing the most valuable type-strain genomes for metagenomic binning, comparative biology and taxonomic classification.</title>
        <authorList>
            <person name="Goeker M."/>
        </authorList>
    </citation>
    <scope>NUCLEOTIDE SEQUENCE [LARGE SCALE GENOMIC DNA]</scope>
    <source>
        <strain evidence="5 6">DSM 1112</strain>
    </source>
</reference>
<evidence type="ECO:0000259" key="4">
    <source>
        <dbReference type="PROSITE" id="PS50043"/>
    </source>
</evidence>
<dbReference type="Pfam" id="PF03472">
    <property type="entry name" value="Autoind_bind"/>
    <property type="match status" value="1"/>
</dbReference>
<gene>
    <name evidence="5" type="ORF">QO002_001483</name>
</gene>
<protein>
    <submittedName>
        <fullName evidence="5">DNA-binding CsgD family transcriptional regulator</fullName>
    </submittedName>
</protein>
<dbReference type="Pfam" id="PF00196">
    <property type="entry name" value="GerE"/>
    <property type="match status" value="1"/>
</dbReference>
<dbReference type="Gene3D" id="3.30.450.80">
    <property type="entry name" value="Transcription factor LuxR-like, autoinducer-binding domain"/>
    <property type="match status" value="1"/>
</dbReference>
<keyword evidence="3" id="KW-0804">Transcription</keyword>
<feature type="domain" description="HTH luxR-type" evidence="4">
    <location>
        <begin position="178"/>
        <end position="243"/>
    </location>
</feature>
<keyword evidence="6" id="KW-1185">Reference proteome</keyword>
<evidence type="ECO:0000313" key="5">
    <source>
        <dbReference type="EMBL" id="MDQ0319345.1"/>
    </source>
</evidence>
<dbReference type="SUPFAM" id="SSF75516">
    <property type="entry name" value="Pheromone-binding domain of LuxR-like quorum-sensing transcription factors"/>
    <property type="match status" value="1"/>
</dbReference>
<comment type="caution">
    <text evidence="5">The sequence shown here is derived from an EMBL/GenBank/DDBJ whole genome shotgun (WGS) entry which is preliminary data.</text>
</comment>
<organism evidence="5 6">
    <name type="scientific">Pararhizobium capsulatum DSM 1112</name>
    <dbReference type="NCBI Taxonomy" id="1121113"/>
    <lineage>
        <taxon>Bacteria</taxon>
        <taxon>Pseudomonadati</taxon>
        <taxon>Pseudomonadota</taxon>
        <taxon>Alphaproteobacteria</taxon>
        <taxon>Hyphomicrobiales</taxon>
        <taxon>Rhizobiaceae</taxon>
        <taxon>Rhizobium/Agrobacterium group</taxon>
        <taxon>Pararhizobium</taxon>
    </lineage>
</organism>
<dbReference type="InterPro" id="IPR036693">
    <property type="entry name" value="TF_LuxR_autoind-bd_dom_sf"/>
</dbReference>
<evidence type="ECO:0000256" key="1">
    <source>
        <dbReference type="ARBA" id="ARBA00023015"/>
    </source>
</evidence>
<evidence type="ECO:0000256" key="2">
    <source>
        <dbReference type="ARBA" id="ARBA00023125"/>
    </source>
</evidence>
<dbReference type="SMART" id="SM00421">
    <property type="entry name" value="HTH_LUXR"/>
    <property type="match status" value="1"/>
</dbReference>
<dbReference type="InterPro" id="IPR000792">
    <property type="entry name" value="Tscrpt_reg_LuxR_C"/>
</dbReference>
<dbReference type="InterPro" id="IPR016032">
    <property type="entry name" value="Sig_transdc_resp-reg_C-effctor"/>
</dbReference>
<dbReference type="PANTHER" id="PTHR44688:SF16">
    <property type="entry name" value="DNA-BINDING TRANSCRIPTIONAL ACTIVATOR DEVR_DOSR"/>
    <property type="match status" value="1"/>
</dbReference>
<accession>A0ABU0BM75</accession>
<sequence length="246" mass="27624">MNDFSRDVTSLALPKGVRISENLSHEDDLRQVFGQVMKAYGFDGYLVMFVPGKDTRLLSETVVMTNWSKKFLRSYDAACMLSGSPVIEHLRRSTVPFTYNARLDNRERDDGKNDVAVELFEREGLVRGVYIPVHDIHGTRGAVGFGGTRELVSSKEMTELTFLSGYLFGRLCEIGGKRGRKGAPLSRREIECLHWAAAGKTTTEMARILELSEYTVNHYLSRATRKLDSVNRVQTIAKALRAGLIN</sequence>
<dbReference type="PRINTS" id="PR00038">
    <property type="entry name" value="HTHLUXR"/>
</dbReference>
<evidence type="ECO:0000256" key="3">
    <source>
        <dbReference type="ARBA" id="ARBA00023163"/>
    </source>
</evidence>
<dbReference type="EMBL" id="JAUSVF010000001">
    <property type="protein sequence ID" value="MDQ0319345.1"/>
    <property type="molecule type" value="Genomic_DNA"/>
</dbReference>
<dbReference type="InterPro" id="IPR005143">
    <property type="entry name" value="TF_LuxR_autoind-bd_dom"/>
</dbReference>
<name>A0ABU0BM75_9HYPH</name>
<dbReference type="GO" id="GO:0003677">
    <property type="term" value="F:DNA binding"/>
    <property type="evidence" value="ECO:0007669"/>
    <property type="project" value="UniProtKB-KW"/>
</dbReference>
<proteinExistence type="predicted"/>
<dbReference type="PROSITE" id="PS50043">
    <property type="entry name" value="HTH_LUXR_2"/>
    <property type="match status" value="1"/>
</dbReference>